<keyword evidence="13" id="KW-0961">Cell wall biogenesis/degradation</keyword>
<keyword evidence="8" id="KW-0378">Hydrolase</keyword>
<evidence type="ECO:0000256" key="8">
    <source>
        <dbReference type="ARBA" id="ARBA00022801"/>
    </source>
</evidence>
<gene>
    <name evidence="16" type="primary">mrdA</name>
    <name evidence="16" type="ORF">DC363_16175</name>
</gene>
<comment type="subcellular location">
    <subcellularLocation>
        <location evidence="2">Cell membrane</location>
    </subcellularLocation>
    <subcellularLocation>
        <location evidence="1">Membrane</location>
        <topology evidence="1">Single-pass membrane protein</topology>
    </subcellularLocation>
</comment>
<protein>
    <submittedName>
        <fullName evidence="16">Penicillin-binding protein 2</fullName>
    </submittedName>
</protein>
<reference evidence="16 17" key="1">
    <citation type="submission" date="2018-04" db="EMBL/GenBank/DDBJ databases">
        <title>Pelagivirga bohaiensis gen. nov., sp. nov., a bacterium isolated from the Bohai Sea.</title>
        <authorList>
            <person name="Ji X."/>
        </authorList>
    </citation>
    <scope>NUCLEOTIDE SEQUENCE [LARGE SCALE GENOMIC DNA]</scope>
    <source>
        <strain evidence="16 17">BH-SD16</strain>
    </source>
</reference>
<dbReference type="GO" id="GO:0006508">
    <property type="term" value="P:proteolysis"/>
    <property type="evidence" value="ECO:0007669"/>
    <property type="project" value="UniProtKB-KW"/>
</dbReference>
<dbReference type="InterPro" id="IPR036138">
    <property type="entry name" value="PBP_dimer_sf"/>
</dbReference>
<dbReference type="Pfam" id="PF00905">
    <property type="entry name" value="Transpeptidase"/>
    <property type="match status" value="1"/>
</dbReference>
<keyword evidence="17" id="KW-1185">Reference proteome</keyword>
<keyword evidence="11" id="KW-1133">Transmembrane helix</keyword>
<dbReference type="InterPro" id="IPR005311">
    <property type="entry name" value="PBP_dimer"/>
</dbReference>
<keyword evidence="7" id="KW-0812">Transmembrane</keyword>
<evidence type="ECO:0000256" key="9">
    <source>
        <dbReference type="ARBA" id="ARBA00022960"/>
    </source>
</evidence>
<keyword evidence="12" id="KW-0472">Membrane</keyword>
<dbReference type="EMBL" id="QCYG01000013">
    <property type="protein sequence ID" value="PVA05235.1"/>
    <property type="molecule type" value="Genomic_DNA"/>
</dbReference>
<proteinExistence type="predicted"/>
<dbReference type="Gene3D" id="3.30.1390.30">
    <property type="entry name" value="Penicillin-binding protein 2a, domain 3"/>
    <property type="match status" value="1"/>
</dbReference>
<dbReference type="SUPFAM" id="SSF56601">
    <property type="entry name" value="beta-lactamase/transpeptidase-like"/>
    <property type="match status" value="1"/>
</dbReference>
<feature type="domain" description="Penicillin-binding protein transpeptidase" evidence="14">
    <location>
        <begin position="269"/>
        <end position="609"/>
    </location>
</feature>
<comment type="caution">
    <text evidence="16">The sequence shown here is derived from an EMBL/GenBank/DDBJ whole genome shotgun (WGS) entry which is preliminary data.</text>
</comment>
<dbReference type="InterPro" id="IPR050515">
    <property type="entry name" value="Beta-lactam/transpept"/>
</dbReference>
<evidence type="ECO:0000256" key="12">
    <source>
        <dbReference type="ARBA" id="ARBA00023136"/>
    </source>
</evidence>
<dbReference type="GO" id="GO:0008658">
    <property type="term" value="F:penicillin binding"/>
    <property type="evidence" value="ECO:0007669"/>
    <property type="project" value="InterPro"/>
</dbReference>
<dbReference type="GO" id="GO:0071555">
    <property type="term" value="P:cell wall organization"/>
    <property type="evidence" value="ECO:0007669"/>
    <property type="project" value="UniProtKB-KW"/>
</dbReference>
<dbReference type="AlphaFoldDB" id="A0A2T7FSV5"/>
<keyword evidence="5" id="KW-0121">Carboxypeptidase</keyword>
<keyword evidence="3" id="KW-1003">Cell membrane</keyword>
<evidence type="ECO:0000256" key="1">
    <source>
        <dbReference type="ARBA" id="ARBA00004167"/>
    </source>
</evidence>
<dbReference type="GO" id="GO:0009252">
    <property type="term" value="P:peptidoglycan biosynthetic process"/>
    <property type="evidence" value="ECO:0007669"/>
    <property type="project" value="UniProtKB-KW"/>
</dbReference>
<dbReference type="GO" id="GO:0008360">
    <property type="term" value="P:regulation of cell shape"/>
    <property type="evidence" value="ECO:0007669"/>
    <property type="project" value="UniProtKB-KW"/>
</dbReference>
<evidence type="ECO:0000313" key="16">
    <source>
        <dbReference type="EMBL" id="PVA05235.1"/>
    </source>
</evidence>
<keyword evidence="6" id="KW-0645">Protease</keyword>
<evidence type="ECO:0000256" key="10">
    <source>
        <dbReference type="ARBA" id="ARBA00022984"/>
    </source>
</evidence>
<feature type="domain" description="Penicillin-binding protein dimerisation" evidence="15">
    <location>
        <begin position="62"/>
        <end position="236"/>
    </location>
</feature>
<evidence type="ECO:0000259" key="14">
    <source>
        <dbReference type="Pfam" id="PF00905"/>
    </source>
</evidence>
<dbReference type="PANTHER" id="PTHR30627:SF2">
    <property type="entry name" value="PEPTIDOGLYCAN D,D-TRANSPEPTIDASE MRDA"/>
    <property type="match status" value="1"/>
</dbReference>
<evidence type="ECO:0000256" key="2">
    <source>
        <dbReference type="ARBA" id="ARBA00004236"/>
    </source>
</evidence>
<evidence type="ECO:0000256" key="3">
    <source>
        <dbReference type="ARBA" id="ARBA00022475"/>
    </source>
</evidence>
<dbReference type="InterPro" id="IPR001460">
    <property type="entry name" value="PCN-bd_Tpept"/>
</dbReference>
<dbReference type="NCBIfam" id="TIGR03423">
    <property type="entry name" value="pbp2_mrdA"/>
    <property type="match status" value="1"/>
</dbReference>
<evidence type="ECO:0000259" key="15">
    <source>
        <dbReference type="Pfam" id="PF03717"/>
    </source>
</evidence>
<sequence length="654" mass="71522">MKRGPRETADSSRRLTRRSILLGTAQLGIVGVLGARMSSMQVDQADTYRMLAEENRINIGLIPPARGIIYDINGVVLADNEQHYSIVMTREGAGDVDEVLARLGRLISLDPEKLEKAREELKVRSAFVPVTVAERISWEDLARVTVNAPALPGVVAEHGRSRHYPQGADLAHVVGYVGPVSDYDLSRIDDQDPLLQIPRFQIGKTMVENQLEQELRGSAGTKRVEVNAAGRVMRELDRVEGIPGADVQLTIDARLQNYMHARLDGESAAAIVIDVTNGDIKGLASTPAFDPNVFVQGISTSLWNELNERDIDSQLHRRPLAAKAVQGTYPPGSTFKMVTALAALEDGVIQADDTVRCVGHIDVFDVRFHCWKRAGHGNMNLNDSLKHSCDVYYYDIAQRVGIDKMAAMGRKLGLGERHDLPLSAIRSGIMPDKAWKRAARGEDWRIGDTVNASIGQGYVATSPLQLAVMTARIATGRSVKPRLVRSIGGVEQPSGAGESLGLNENNLRRVRRAMFDVSNNNRGTAYRSRIAVEEFKMAGKTGTSQVRRITAEERRAGVTRNADLPWNRRDHALFVAFAPADNPKYAVAVVVEHGGGGSTVAAPIARDVMLQALYDGTPPLEAYPSAVRGRIAEQQKHIATMLRDIRPGPTVEEA</sequence>
<keyword evidence="10" id="KW-0573">Peptidoglycan synthesis</keyword>
<dbReference type="GO" id="GO:0071972">
    <property type="term" value="F:peptidoglycan L,D-transpeptidase activity"/>
    <property type="evidence" value="ECO:0007669"/>
    <property type="project" value="TreeGrafter"/>
</dbReference>
<dbReference type="Gene3D" id="3.90.1310.10">
    <property type="entry name" value="Penicillin-binding protein 2a (Domain 2)"/>
    <property type="match status" value="1"/>
</dbReference>
<dbReference type="OrthoDB" id="9766847at2"/>
<evidence type="ECO:0000256" key="11">
    <source>
        <dbReference type="ARBA" id="ARBA00022989"/>
    </source>
</evidence>
<dbReference type="InterPro" id="IPR012338">
    <property type="entry name" value="Beta-lactam/transpept-like"/>
</dbReference>
<evidence type="ECO:0000256" key="5">
    <source>
        <dbReference type="ARBA" id="ARBA00022645"/>
    </source>
</evidence>
<dbReference type="GO" id="GO:0005886">
    <property type="term" value="C:plasma membrane"/>
    <property type="evidence" value="ECO:0007669"/>
    <property type="project" value="UniProtKB-SubCell"/>
</dbReference>
<dbReference type="SUPFAM" id="SSF56519">
    <property type="entry name" value="Penicillin binding protein dimerisation domain"/>
    <property type="match status" value="1"/>
</dbReference>
<evidence type="ECO:0000313" key="17">
    <source>
        <dbReference type="Proteomes" id="UP000244817"/>
    </source>
</evidence>
<dbReference type="InterPro" id="IPR017790">
    <property type="entry name" value="Penicillin-binding_protein_2"/>
</dbReference>
<dbReference type="RefSeq" id="WP_108642203.1">
    <property type="nucleotide sequence ID" value="NZ_QCYG01000013.1"/>
</dbReference>
<evidence type="ECO:0000256" key="7">
    <source>
        <dbReference type="ARBA" id="ARBA00022692"/>
    </source>
</evidence>
<keyword evidence="9" id="KW-0133">Cell shape</keyword>
<dbReference type="Gene3D" id="3.40.710.10">
    <property type="entry name" value="DD-peptidase/beta-lactamase superfamily"/>
    <property type="match status" value="1"/>
</dbReference>
<dbReference type="Proteomes" id="UP000244817">
    <property type="component" value="Unassembled WGS sequence"/>
</dbReference>
<organism evidence="16 17">
    <name type="scientific">Thalassorhabdomicrobium marinisediminis</name>
    <dbReference type="NCBI Taxonomy" id="2170577"/>
    <lineage>
        <taxon>Bacteria</taxon>
        <taxon>Pseudomonadati</taxon>
        <taxon>Pseudomonadota</taxon>
        <taxon>Alphaproteobacteria</taxon>
        <taxon>Rhodobacterales</taxon>
        <taxon>Paracoccaceae</taxon>
        <taxon>Thalassorhabdomicrobium</taxon>
    </lineage>
</organism>
<dbReference type="GO" id="GO:0009002">
    <property type="term" value="F:serine-type D-Ala-D-Ala carboxypeptidase activity"/>
    <property type="evidence" value="ECO:0007669"/>
    <property type="project" value="InterPro"/>
</dbReference>
<dbReference type="Pfam" id="PF03717">
    <property type="entry name" value="PBP_dimer"/>
    <property type="match status" value="1"/>
</dbReference>
<evidence type="ECO:0000256" key="6">
    <source>
        <dbReference type="ARBA" id="ARBA00022670"/>
    </source>
</evidence>
<evidence type="ECO:0000256" key="13">
    <source>
        <dbReference type="ARBA" id="ARBA00023316"/>
    </source>
</evidence>
<keyword evidence="4" id="KW-0997">Cell inner membrane</keyword>
<dbReference type="PANTHER" id="PTHR30627">
    <property type="entry name" value="PEPTIDOGLYCAN D,D-TRANSPEPTIDASE"/>
    <property type="match status" value="1"/>
</dbReference>
<evidence type="ECO:0000256" key="4">
    <source>
        <dbReference type="ARBA" id="ARBA00022519"/>
    </source>
</evidence>
<name>A0A2T7FSV5_9RHOB</name>
<accession>A0A2T7FSV5</accession>